<dbReference type="STRING" id="1547922.ISF6_0425"/>
<dbReference type="OrthoDB" id="9791723at2"/>
<keyword evidence="2" id="KW-0413">Isomerase</keyword>
<sequence>MPTLLLINPNTSASVTALMAAQARRLLPPGAAVTAVTAEFGAPYLSSEAAVAVAGHATLQAYARHVAAHGAPDAVLIGCFGDPGLLALRELAPMPVTGLAEAAMRAAAARGRYGIVTGGAAWAPMLRRLAWSLGLLEPLGALVTVERSGAELLADPPAAHALLADASRQALADAGPPGLASLVLGGAALSGMEAAIAPGLPVPMLDSVACGLQAAWALACGDAPPPPREPGPPITWAGLAAPLNAAAAPPAQTPGRPTLG</sequence>
<dbReference type="PANTHER" id="PTHR28047:SF5">
    <property type="entry name" value="PROTEIN DCG1"/>
    <property type="match status" value="1"/>
</dbReference>
<reference evidence="3" key="1">
    <citation type="submission" date="2015-07" db="EMBL/GenBank/DDBJ databases">
        <title>Discovery of a poly(ethylene terephthalate assimilation.</title>
        <authorList>
            <person name="Yoshida S."/>
            <person name="Hiraga K."/>
            <person name="Takehana T."/>
            <person name="Taniguchi I."/>
            <person name="Yamaji H."/>
            <person name="Maeda Y."/>
            <person name="Toyohara K."/>
            <person name="Miyamoto K."/>
            <person name="Kimura Y."/>
            <person name="Oda K."/>
        </authorList>
    </citation>
    <scope>NUCLEOTIDE SEQUENCE [LARGE SCALE GENOMIC DNA]</scope>
    <source>
        <strain evidence="3">NBRC 110686 / TISTR 2288 / 201-F6</strain>
    </source>
</reference>
<evidence type="ECO:0000313" key="2">
    <source>
        <dbReference type="EMBL" id="GAP39006.1"/>
    </source>
</evidence>
<protein>
    <submittedName>
        <fullName evidence="2">Hydantoin racemase</fullName>
        <ecNumber evidence="2">5.1.99.-</ecNumber>
    </submittedName>
</protein>
<dbReference type="RefSeq" id="WP_054022834.1">
    <property type="nucleotide sequence ID" value="NZ_BBYR01000116.1"/>
</dbReference>
<reference evidence="2 3" key="2">
    <citation type="journal article" date="2016" name="Science">
        <title>A bacterium that degrades and assimilates poly(ethylene terephthalate).</title>
        <authorList>
            <person name="Yoshida S."/>
            <person name="Hiraga K."/>
            <person name="Takehana T."/>
            <person name="Taniguchi I."/>
            <person name="Yamaji H."/>
            <person name="Maeda Y."/>
            <person name="Toyohara K."/>
            <person name="Miyamoto K."/>
            <person name="Kimura Y."/>
            <person name="Oda K."/>
        </authorList>
    </citation>
    <scope>NUCLEOTIDE SEQUENCE [LARGE SCALE GENOMIC DNA]</scope>
    <source>
        <strain evidence="3">NBRC 110686 / TISTR 2288 / 201-F6</strain>
    </source>
</reference>
<dbReference type="EC" id="5.1.99.-" evidence="2"/>
<dbReference type="EMBL" id="BBYR01000116">
    <property type="protein sequence ID" value="GAP39006.1"/>
    <property type="molecule type" value="Genomic_DNA"/>
</dbReference>
<dbReference type="Gene3D" id="3.40.50.12500">
    <property type="match status" value="1"/>
</dbReference>
<gene>
    <name evidence="2" type="ORF">ISF6_0425</name>
</gene>
<dbReference type="Proteomes" id="UP000037660">
    <property type="component" value="Unassembled WGS sequence"/>
</dbReference>
<evidence type="ECO:0000313" key="3">
    <source>
        <dbReference type="Proteomes" id="UP000037660"/>
    </source>
</evidence>
<name>A0A0K8P8P5_PISS1</name>
<dbReference type="InterPro" id="IPR015942">
    <property type="entry name" value="Asp/Glu/hydantoin_racemase"/>
</dbReference>
<evidence type="ECO:0000256" key="1">
    <source>
        <dbReference type="ARBA" id="ARBA00038414"/>
    </source>
</evidence>
<dbReference type="GO" id="GO:0047661">
    <property type="term" value="F:amino-acid racemase activity"/>
    <property type="evidence" value="ECO:0007669"/>
    <property type="project" value="InterPro"/>
</dbReference>
<dbReference type="PANTHER" id="PTHR28047">
    <property type="entry name" value="PROTEIN DCG1"/>
    <property type="match status" value="1"/>
</dbReference>
<dbReference type="Pfam" id="PF01177">
    <property type="entry name" value="Asp_Glu_race"/>
    <property type="match status" value="1"/>
</dbReference>
<dbReference type="InterPro" id="IPR053714">
    <property type="entry name" value="Iso_Racemase_Enz_sf"/>
</dbReference>
<accession>A0A0K8P8P5</accession>
<dbReference type="InterPro" id="IPR052186">
    <property type="entry name" value="Hydantoin_racemase-like"/>
</dbReference>
<proteinExistence type="inferred from homology"/>
<comment type="similarity">
    <text evidence="1">Belongs to the HyuE racemase family.</text>
</comment>
<dbReference type="AlphaFoldDB" id="A0A0K8P8P5"/>
<organism evidence="2 3">
    <name type="scientific">Piscinibacter sakaiensis</name>
    <name type="common">Ideonella sakaiensis</name>
    <dbReference type="NCBI Taxonomy" id="1547922"/>
    <lineage>
        <taxon>Bacteria</taxon>
        <taxon>Pseudomonadati</taxon>
        <taxon>Pseudomonadota</taxon>
        <taxon>Betaproteobacteria</taxon>
        <taxon>Burkholderiales</taxon>
        <taxon>Sphaerotilaceae</taxon>
        <taxon>Piscinibacter</taxon>
    </lineage>
</organism>
<keyword evidence="3" id="KW-1185">Reference proteome</keyword>
<comment type="caution">
    <text evidence="2">The sequence shown here is derived from an EMBL/GenBank/DDBJ whole genome shotgun (WGS) entry which is preliminary data.</text>
</comment>